<reference evidence="12" key="2">
    <citation type="submission" date="2020-08" db="EMBL/GenBank/DDBJ databases">
        <authorList>
            <person name="Chen M."/>
            <person name="Teng W."/>
            <person name="Zhao L."/>
            <person name="Hu C."/>
            <person name="Zhou Y."/>
            <person name="Han B."/>
            <person name="Song L."/>
            <person name="Shu W."/>
        </authorList>
    </citation>
    <scope>NUCLEOTIDE SEQUENCE</scope>
    <source>
        <strain evidence="12">FACHB-1277</strain>
    </source>
</reference>
<keyword evidence="13" id="KW-1185">Reference proteome</keyword>
<comment type="similarity">
    <text evidence="2">Belongs to the inorganic phosphate transporter (PiT) (TC 2.A.20) family. Pit subfamily.</text>
</comment>
<evidence type="ECO:0000256" key="9">
    <source>
        <dbReference type="ARBA" id="ARBA00023136"/>
    </source>
</evidence>
<evidence type="ECO:0000313" key="13">
    <source>
        <dbReference type="Proteomes" id="UP000631421"/>
    </source>
</evidence>
<feature type="transmembrane region" description="Helical" evidence="11">
    <location>
        <begin position="212"/>
        <end position="230"/>
    </location>
</feature>
<dbReference type="GO" id="GO:0005315">
    <property type="term" value="F:phosphate transmembrane transporter activity"/>
    <property type="evidence" value="ECO:0007669"/>
    <property type="project" value="InterPro"/>
</dbReference>
<keyword evidence="6 11" id="KW-0812">Transmembrane</keyword>
<reference evidence="12" key="1">
    <citation type="journal article" date="2015" name="ISME J.">
        <title>Draft Genome Sequence of Streptomyces incarnatus NRRL8089, which Produces the Nucleoside Antibiotic Sinefungin.</title>
        <authorList>
            <person name="Oshima K."/>
            <person name="Hattori M."/>
            <person name="Shimizu H."/>
            <person name="Fukuda K."/>
            <person name="Nemoto M."/>
            <person name="Inagaki K."/>
            <person name="Tamura T."/>
        </authorList>
    </citation>
    <scope>NUCLEOTIDE SEQUENCE</scope>
    <source>
        <strain evidence="12">FACHB-1277</strain>
    </source>
</reference>
<feature type="transmembrane region" description="Helical" evidence="11">
    <location>
        <begin position="187"/>
        <end position="205"/>
    </location>
</feature>
<keyword evidence="9 11" id="KW-0472">Membrane</keyword>
<dbReference type="PANTHER" id="PTHR11101:SF65">
    <property type="entry name" value="LOW-AFFINITY INORGANIC PHOSPHATE TRANSPORTER PITA-RELATED"/>
    <property type="match status" value="1"/>
</dbReference>
<gene>
    <name evidence="12" type="ORF">H6F44_12590</name>
</gene>
<name>A0A926Z8D3_9CYAN</name>
<comment type="catalytic activity">
    <reaction evidence="10">
        <text>phosphate(in) + H(+)(in) = phosphate(out) + H(+)(out)</text>
        <dbReference type="Rhea" id="RHEA:29939"/>
        <dbReference type="ChEBI" id="CHEBI:15378"/>
        <dbReference type="ChEBI" id="CHEBI:43474"/>
    </reaction>
</comment>
<organism evidence="12 13">
    <name type="scientific">Pseudanabaena cinerea FACHB-1277</name>
    <dbReference type="NCBI Taxonomy" id="2949581"/>
    <lineage>
        <taxon>Bacteria</taxon>
        <taxon>Bacillati</taxon>
        <taxon>Cyanobacteriota</taxon>
        <taxon>Cyanophyceae</taxon>
        <taxon>Pseudanabaenales</taxon>
        <taxon>Pseudanabaenaceae</taxon>
        <taxon>Pseudanabaena</taxon>
        <taxon>Pseudanabaena cinerea</taxon>
    </lineage>
</organism>
<dbReference type="EMBL" id="JACJPY010000037">
    <property type="protein sequence ID" value="MBD2150949.1"/>
    <property type="molecule type" value="Genomic_DNA"/>
</dbReference>
<evidence type="ECO:0000256" key="1">
    <source>
        <dbReference type="ARBA" id="ARBA00004651"/>
    </source>
</evidence>
<evidence type="ECO:0000256" key="2">
    <source>
        <dbReference type="ARBA" id="ARBA00005342"/>
    </source>
</evidence>
<evidence type="ECO:0000256" key="8">
    <source>
        <dbReference type="ARBA" id="ARBA00022989"/>
    </source>
</evidence>
<accession>A0A926Z8D3</accession>
<feature type="transmembrane region" description="Helical" evidence="11">
    <location>
        <begin position="111"/>
        <end position="134"/>
    </location>
</feature>
<evidence type="ECO:0000256" key="6">
    <source>
        <dbReference type="ARBA" id="ARBA00022692"/>
    </source>
</evidence>
<keyword evidence="5 11" id="KW-0592">Phosphate transport</keyword>
<evidence type="ECO:0000256" key="10">
    <source>
        <dbReference type="ARBA" id="ARBA00047348"/>
    </source>
</evidence>
<comment type="subcellular location">
    <subcellularLocation>
        <location evidence="1">Cell membrane</location>
        <topology evidence="1">Multi-pass membrane protein</topology>
    </subcellularLocation>
    <subcellularLocation>
        <location evidence="11">Membrane</location>
        <topology evidence="11">Multi-pass membrane protein</topology>
    </subcellularLocation>
</comment>
<protein>
    <recommendedName>
        <fullName evidence="11">Phosphate transporter</fullName>
    </recommendedName>
</protein>
<dbReference type="GO" id="GO:0015293">
    <property type="term" value="F:symporter activity"/>
    <property type="evidence" value="ECO:0007669"/>
    <property type="project" value="UniProtKB-KW"/>
</dbReference>
<keyword evidence="4" id="KW-1003">Cell membrane</keyword>
<feature type="transmembrane region" description="Helical" evidence="11">
    <location>
        <begin position="146"/>
        <end position="167"/>
    </location>
</feature>
<sequence>MEYLFFGLAIALVIGFEFVNGFHDTANAVATVIYTNTLKPVHAVVWSGIWNLIGVLTSSGTVAFAIIALLPVELIVNVSSGQGLVMTLALLSSAIIWNLGTWYLGLPVSSTHSLIGAIMGIGIAHSFVSAEPWWDGINWLKTQEVLLSLVISPLAGFLGAALLFLAAKGLIKQDELYTAPEDKVPSLWVRGILILTCTGVSFAHGSNDGQKGMGLMMLVLIAILPSLFSLNMDTSPQAIAQLVATSNAVIPILESQTRNYTHDQSSQQSRDHLIDFLKPQGQVNKDIWQALIAESQVITKSLVNNHSFLDLEASDRHELKNDIDLVASTITKLAKQEKLANIPEHSLLIDYRKQLDQISKFIPYWVKITVALALGLGTMVGWKRVVVTVGEKIGEEHLNYAQGAAAELITMSTISAADYFGLPVSTTHILSSGIAGSMVANRSGLQMNTLKNLLLAWILTLPVCTILGFSTYVIALFLMQMPMKSAIFIN</sequence>
<feature type="transmembrane region" description="Helical" evidence="11">
    <location>
        <begin position="52"/>
        <end position="72"/>
    </location>
</feature>
<proteinExistence type="inferred from homology"/>
<evidence type="ECO:0000256" key="3">
    <source>
        <dbReference type="ARBA" id="ARBA00022448"/>
    </source>
</evidence>
<feature type="transmembrane region" description="Helical" evidence="11">
    <location>
        <begin position="84"/>
        <end position="105"/>
    </location>
</feature>
<dbReference type="Proteomes" id="UP000631421">
    <property type="component" value="Unassembled WGS sequence"/>
</dbReference>
<dbReference type="GO" id="GO:0005886">
    <property type="term" value="C:plasma membrane"/>
    <property type="evidence" value="ECO:0007669"/>
    <property type="project" value="UniProtKB-SubCell"/>
</dbReference>
<feature type="transmembrane region" description="Helical" evidence="11">
    <location>
        <begin position="361"/>
        <end position="382"/>
    </location>
</feature>
<dbReference type="GO" id="GO:0035435">
    <property type="term" value="P:phosphate ion transmembrane transport"/>
    <property type="evidence" value="ECO:0007669"/>
    <property type="project" value="TreeGrafter"/>
</dbReference>
<dbReference type="InterPro" id="IPR001204">
    <property type="entry name" value="Phos_transporter"/>
</dbReference>
<keyword evidence="7" id="KW-0769">Symport</keyword>
<keyword evidence="8 11" id="KW-1133">Transmembrane helix</keyword>
<comment type="caution">
    <text evidence="12">The sequence shown here is derived from an EMBL/GenBank/DDBJ whole genome shotgun (WGS) entry which is preliminary data.</text>
</comment>
<feature type="transmembrane region" description="Helical" evidence="11">
    <location>
        <begin position="454"/>
        <end position="478"/>
    </location>
</feature>
<dbReference type="AlphaFoldDB" id="A0A926Z8D3"/>
<evidence type="ECO:0000256" key="5">
    <source>
        <dbReference type="ARBA" id="ARBA00022592"/>
    </source>
</evidence>
<dbReference type="PANTHER" id="PTHR11101">
    <property type="entry name" value="PHOSPHATE TRANSPORTER"/>
    <property type="match status" value="1"/>
</dbReference>
<evidence type="ECO:0000256" key="7">
    <source>
        <dbReference type="ARBA" id="ARBA00022847"/>
    </source>
</evidence>
<keyword evidence="3 11" id="KW-0813">Transport</keyword>
<evidence type="ECO:0000256" key="11">
    <source>
        <dbReference type="RuleBase" id="RU363058"/>
    </source>
</evidence>
<evidence type="ECO:0000256" key="4">
    <source>
        <dbReference type="ARBA" id="ARBA00022475"/>
    </source>
</evidence>
<evidence type="ECO:0000313" key="12">
    <source>
        <dbReference type="EMBL" id="MBD2150949.1"/>
    </source>
</evidence>
<dbReference type="RefSeq" id="WP_190351311.1">
    <property type="nucleotide sequence ID" value="NZ_JACJPY010000037.1"/>
</dbReference>
<dbReference type="Pfam" id="PF01384">
    <property type="entry name" value="PHO4"/>
    <property type="match status" value="1"/>
</dbReference>